<proteinExistence type="predicted"/>
<feature type="non-terminal residue" evidence="2">
    <location>
        <position position="105"/>
    </location>
</feature>
<name>A0A5E4DGD5_MARMO</name>
<dbReference type="Proteomes" id="UP000335636">
    <property type="component" value="Unassembled WGS sequence"/>
</dbReference>
<protein>
    <submittedName>
        <fullName evidence="2">Uncharacterized protein</fullName>
    </submittedName>
</protein>
<feature type="region of interest" description="Disordered" evidence="1">
    <location>
        <begin position="37"/>
        <end position="72"/>
    </location>
</feature>
<comment type="caution">
    <text evidence="2">The sequence shown here is derived from an EMBL/GenBank/DDBJ whole genome shotgun (WGS) entry which is preliminary data.</text>
</comment>
<evidence type="ECO:0000313" key="3">
    <source>
        <dbReference type="Proteomes" id="UP000335636"/>
    </source>
</evidence>
<accession>A0A5E4DGD5</accession>
<dbReference type="EMBL" id="CABDUW010007024">
    <property type="protein sequence ID" value="VTJ91239.1"/>
    <property type="molecule type" value="Genomic_DNA"/>
</dbReference>
<sequence length="105" mass="11182">MPFFQSRVAYCAGAALGTPQASFSPEMRDLQDCPTLTGQFLPQHSPGGPPIRAGGVGNLEHPTSPWSSLGTGNTPRKLELWTCQAPRIPQLEDSWELGGHPGTAL</sequence>
<dbReference type="AlphaFoldDB" id="A0A5E4DGD5"/>
<evidence type="ECO:0000313" key="2">
    <source>
        <dbReference type="EMBL" id="VTJ91239.1"/>
    </source>
</evidence>
<gene>
    <name evidence="2" type="ORF">MONAX_5E015532</name>
</gene>
<organism evidence="2 3">
    <name type="scientific">Marmota monax</name>
    <name type="common">Woodchuck</name>
    <dbReference type="NCBI Taxonomy" id="9995"/>
    <lineage>
        <taxon>Eukaryota</taxon>
        <taxon>Metazoa</taxon>
        <taxon>Chordata</taxon>
        <taxon>Craniata</taxon>
        <taxon>Vertebrata</taxon>
        <taxon>Euteleostomi</taxon>
        <taxon>Mammalia</taxon>
        <taxon>Eutheria</taxon>
        <taxon>Euarchontoglires</taxon>
        <taxon>Glires</taxon>
        <taxon>Rodentia</taxon>
        <taxon>Sciuromorpha</taxon>
        <taxon>Sciuridae</taxon>
        <taxon>Xerinae</taxon>
        <taxon>Marmotini</taxon>
        <taxon>Marmota</taxon>
    </lineage>
</organism>
<keyword evidence="3" id="KW-1185">Reference proteome</keyword>
<reference evidence="2" key="1">
    <citation type="submission" date="2019-04" db="EMBL/GenBank/DDBJ databases">
        <authorList>
            <person name="Alioto T."/>
            <person name="Alioto T."/>
        </authorList>
    </citation>
    <scope>NUCLEOTIDE SEQUENCE [LARGE SCALE GENOMIC DNA]</scope>
</reference>
<evidence type="ECO:0000256" key="1">
    <source>
        <dbReference type="SAM" id="MobiDB-lite"/>
    </source>
</evidence>